<reference evidence="2 3" key="1">
    <citation type="submission" date="2014-08" db="EMBL/GenBank/DDBJ databases">
        <title>Comparative genomics reveals surprising divergence of two closely related strains of uncultivated UCYN-A cyanobacteria.</title>
        <authorList>
            <person name="Bombar D."/>
            <person name="Heller P."/>
            <person name="Sanchez-Baracaldo P."/>
            <person name="Carter B.J."/>
            <person name="Zert J.P."/>
        </authorList>
    </citation>
    <scope>NUCLEOTIDE SEQUENCE [LARGE SCALE GENOMIC DNA]</scope>
</reference>
<proteinExistence type="predicted"/>
<dbReference type="GO" id="GO:0003824">
    <property type="term" value="F:catalytic activity"/>
    <property type="evidence" value="ECO:0007669"/>
    <property type="project" value="InterPro"/>
</dbReference>
<accession>A0A086CFZ7</accession>
<evidence type="ECO:0000313" key="3">
    <source>
        <dbReference type="Proteomes" id="UP000028922"/>
    </source>
</evidence>
<dbReference type="InterPro" id="IPR035994">
    <property type="entry name" value="Nucleoside_phosphorylase_sf"/>
</dbReference>
<dbReference type="Gene3D" id="3.40.50.1580">
    <property type="entry name" value="Nucleoside phosphorylase domain"/>
    <property type="match status" value="1"/>
</dbReference>
<dbReference type="SUPFAM" id="SSF53167">
    <property type="entry name" value="Purine and uridine phosphorylases"/>
    <property type="match status" value="1"/>
</dbReference>
<dbReference type="Pfam" id="PF01048">
    <property type="entry name" value="PNP_UDP_1"/>
    <property type="match status" value="1"/>
</dbReference>
<feature type="domain" description="Nucleoside phosphorylase" evidence="1">
    <location>
        <begin position="62"/>
        <end position="184"/>
    </location>
</feature>
<dbReference type="eggNOG" id="COG0775">
    <property type="taxonomic scope" value="Bacteria"/>
</dbReference>
<evidence type="ECO:0000313" key="2">
    <source>
        <dbReference type="EMBL" id="KFF41111.1"/>
    </source>
</evidence>
<dbReference type="EMBL" id="JPSP01000014">
    <property type="protein sequence ID" value="KFF41111.1"/>
    <property type="molecule type" value="Genomic_DNA"/>
</dbReference>
<comment type="caution">
    <text evidence="2">The sequence shown here is derived from an EMBL/GenBank/DDBJ whole genome shotgun (WGS) entry which is preliminary data.</text>
</comment>
<dbReference type="PATRIC" id="fig|1527444.3.peg.1052"/>
<dbReference type="Proteomes" id="UP000028922">
    <property type="component" value="Unassembled WGS sequence"/>
</dbReference>
<name>A0A086CFZ7_9CHRO</name>
<dbReference type="STRING" id="1527444.ucyna2_01101"/>
<dbReference type="GO" id="GO:0009116">
    <property type="term" value="P:nucleoside metabolic process"/>
    <property type="evidence" value="ECO:0007669"/>
    <property type="project" value="InterPro"/>
</dbReference>
<organism evidence="2 3">
    <name type="scientific">Candidatus Atelocyanobacterium thalassa isolate SIO64986</name>
    <dbReference type="NCBI Taxonomy" id="1527444"/>
    <lineage>
        <taxon>Bacteria</taxon>
        <taxon>Bacillati</taxon>
        <taxon>Cyanobacteriota</taxon>
        <taxon>Cyanophyceae</taxon>
        <taxon>Oscillatoriophycideae</taxon>
        <taxon>Chroococcales</taxon>
        <taxon>Aphanothecaceae</taxon>
        <taxon>Candidatus Atelocyanobacterium</taxon>
        <taxon>Candidatus Atelocyanobacterium thalassae</taxon>
    </lineage>
</organism>
<dbReference type="AlphaFoldDB" id="A0A086CFZ7"/>
<gene>
    <name evidence="2" type="ORF">ucyna2_01101</name>
</gene>
<sequence>MYKENNFLDCWFDLLLVPQGAEYQAVLKGISKSSSKVKLKSVPAGVKAITKFLEEWEQNPYFLKELPQTVMMIGLGGSLSPKNSIGDIVVYKECTSLQSQLNEYKQCDIFLSQLVLKKLKDKCILGRGITNHYVISSAKEKQTLGKIYKADVIDMEGLALLNWGRKWNISVIIIRIISDSCQQDMPDLRNVFDINGNLKYFHLAIQMIKKPLLSIDLICSSLKSLNVLRKSIKQLMFCL</sequence>
<protein>
    <submittedName>
        <fullName evidence="2">Nucleoside phosphorylase</fullName>
    </submittedName>
</protein>
<evidence type="ECO:0000259" key="1">
    <source>
        <dbReference type="Pfam" id="PF01048"/>
    </source>
</evidence>
<dbReference type="InterPro" id="IPR000845">
    <property type="entry name" value="Nucleoside_phosphorylase_d"/>
</dbReference>